<reference evidence="6 8" key="2">
    <citation type="submission" date="2018-06" db="EMBL/GenBank/DDBJ databases">
        <authorList>
            <consortium name="Pathogen Informatics"/>
            <person name="Doyle S."/>
        </authorList>
    </citation>
    <scope>NUCLEOTIDE SEQUENCE [LARGE SCALE GENOMIC DNA]</scope>
    <source>
        <strain evidence="6 8">NCTC12437</strain>
    </source>
</reference>
<evidence type="ECO:0000256" key="2">
    <source>
        <dbReference type="ARBA" id="ARBA00023125"/>
    </source>
</evidence>
<feature type="domain" description="HTH cro/C1-type" evidence="4">
    <location>
        <begin position="21"/>
        <end position="76"/>
    </location>
</feature>
<dbReference type="GO" id="GO:0003677">
    <property type="term" value="F:DNA binding"/>
    <property type="evidence" value="ECO:0007669"/>
    <property type="project" value="UniProtKB-KW"/>
</dbReference>
<dbReference type="CDD" id="cd00093">
    <property type="entry name" value="HTH_XRE"/>
    <property type="match status" value="1"/>
</dbReference>
<accession>A0A378I7F6</accession>
<dbReference type="Pfam" id="PF00717">
    <property type="entry name" value="Peptidase_S24"/>
    <property type="match status" value="1"/>
</dbReference>
<dbReference type="PROSITE" id="PS50943">
    <property type="entry name" value="HTH_CROC1"/>
    <property type="match status" value="1"/>
</dbReference>
<evidence type="ECO:0000256" key="1">
    <source>
        <dbReference type="ARBA" id="ARBA00023015"/>
    </source>
</evidence>
<gene>
    <name evidence="5" type="ORF">Lbir_0134</name>
    <name evidence="6" type="ORF">NCTC12437_00535</name>
</gene>
<keyword evidence="3" id="KW-0804">Transcription</keyword>
<dbReference type="EMBL" id="UGNW01000001">
    <property type="protein sequence ID" value="STX30772.1"/>
    <property type="molecule type" value="Genomic_DNA"/>
</dbReference>
<dbReference type="InterPro" id="IPR001387">
    <property type="entry name" value="Cro/C1-type_HTH"/>
</dbReference>
<dbReference type="AlphaFoldDB" id="A0A378I7F6"/>
<dbReference type="SUPFAM" id="SSF47413">
    <property type="entry name" value="lambda repressor-like DNA-binding domains"/>
    <property type="match status" value="1"/>
</dbReference>
<dbReference type="Proteomes" id="UP000054735">
    <property type="component" value="Unassembled WGS sequence"/>
</dbReference>
<evidence type="ECO:0000313" key="6">
    <source>
        <dbReference type="EMBL" id="STX30772.1"/>
    </source>
</evidence>
<dbReference type="InterPro" id="IPR015927">
    <property type="entry name" value="Peptidase_S24_S26A/B/C"/>
</dbReference>
<dbReference type="InterPro" id="IPR039418">
    <property type="entry name" value="LexA-like"/>
</dbReference>
<dbReference type="PANTHER" id="PTHR40661">
    <property type="match status" value="1"/>
</dbReference>
<protein>
    <submittedName>
        <fullName evidence="6">Peptidase, S24 family</fullName>
    </submittedName>
</protein>
<evidence type="ECO:0000256" key="3">
    <source>
        <dbReference type="ARBA" id="ARBA00023163"/>
    </source>
</evidence>
<dbReference type="SUPFAM" id="SSF51306">
    <property type="entry name" value="LexA/Signal peptidase"/>
    <property type="match status" value="1"/>
</dbReference>
<dbReference type="PANTHER" id="PTHR40661:SF1">
    <property type="entry name" value="HTH CRO_C1-TYPE DOMAIN-CONTAINING PROTEIN"/>
    <property type="match status" value="1"/>
</dbReference>
<evidence type="ECO:0000313" key="8">
    <source>
        <dbReference type="Proteomes" id="UP000255066"/>
    </source>
</evidence>
<keyword evidence="2" id="KW-0238">DNA-binding</keyword>
<evidence type="ECO:0000259" key="4">
    <source>
        <dbReference type="PROSITE" id="PS50943"/>
    </source>
</evidence>
<keyword evidence="7" id="KW-1185">Reference proteome</keyword>
<dbReference type="Proteomes" id="UP000255066">
    <property type="component" value="Unassembled WGS sequence"/>
</dbReference>
<sequence length="231" mass="25905">MTEQSVSFSSDRTNESLSNNLALLMKHNNVSESELARALGVPYNTIHRLISGHTSDPRISTLKSIAAYFNVSLDTLLNPIELIKNPFTTNNYPKAVPIISWEQVSNNKPLSLGNYQNWANWLPIPLASIDNLSQNAYAIESRPSMYPRFPTGSFFVIDPECKPIDGDLILFKIRKDGAVSLRELMIDPPTMKLLPIIQNSDSLNFVASEHEIIGVVVLSMHQPRRINCTRL</sequence>
<dbReference type="CDD" id="cd06529">
    <property type="entry name" value="S24_LexA-like"/>
    <property type="match status" value="1"/>
</dbReference>
<organism evidence="6 8">
    <name type="scientific">Legionella birminghamensis</name>
    <dbReference type="NCBI Taxonomy" id="28083"/>
    <lineage>
        <taxon>Bacteria</taxon>
        <taxon>Pseudomonadati</taxon>
        <taxon>Pseudomonadota</taxon>
        <taxon>Gammaproteobacteria</taxon>
        <taxon>Legionellales</taxon>
        <taxon>Legionellaceae</taxon>
        <taxon>Legionella</taxon>
    </lineage>
</organism>
<dbReference type="STRING" id="28083.Lbir_0134"/>
<dbReference type="InterPro" id="IPR010982">
    <property type="entry name" value="Lambda_DNA-bd_dom_sf"/>
</dbReference>
<reference evidence="5 7" key="1">
    <citation type="submission" date="2015-11" db="EMBL/GenBank/DDBJ databases">
        <title>Genomic analysis of 38 Legionella species identifies large and diverse effector repertoires.</title>
        <authorList>
            <person name="Burstein D."/>
            <person name="Amaro F."/>
            <person name="Zusman T."/>
            <person name="Lifshitz Z."/>
            <person name="Cohen O."/>
            <person name="Gilbert J.A."/>
            <person name="Pupko T."/>
            <person name="Shuman H.A."/>
            <person name="Segal G."/>
        </authorList>
    </citation>
    <scope>NUCLEOTIDE SEQUENCE [LARGE SCALE GENOMIC DNA]</scope>
    <source>
        <strain evidence="5 7">CDC#1407-AL-14</strain>
    </source>
</reference>
<dbReference type="InterPro" id="IPR036286">
    <property type="entry name" value="LexA/Signal_pep-like_sf"/>
</dbReference>
<dbReference type="Gene3D" id="1.10.260.40">
    <property type="entry name" value="lambda repressor-like DNA-binding domains"/>
    <property type="match status" value="1"/>
</dbReference>
<dbReference type="RefSeq" id="WP_237758939.1">
    <property type="nucleotide sequence ID" value="NZ_CAAAHV010000030.1"/>
</dbReference>
<evidence type="ECO:0000313" key="7">
    <source>
        <dbReference type="Proteomes" id="UP000054735"/>
    </source>
</evidence>
<dbReference type="EMBL" id="LNXT01000001">
    <property type="protein sequence ID" value="KTC76065.1"/>
    <property type="molecule type" value="Genomic_DNA"/>
</dbReference>
<dbReference type="Pfam" id="PF01381">
    <property type="entry name" value="HTH_3"/>
    <property type="match status" value="1"/>
</dbReference>
<dbReference type="SMART" id="SM00530">
    <property type="entry name" value="HTH_XRE"/>
    <property type="match status" value="1"/>
</dbReference>
<name>A0A378I7F6_9GAMM</name>
<proteinExistence type="predicted"/>
<keyword evidence="1" id="KW-0805">Transcription regulation</keyword>
<dbReference type="Gene3D" id="2.10.109.10">
    <property type="entry name" value="Umud Fragment, subunit A"/>
    <property type="match status" value="1"/>
</dbReference>
<evidence type="ECO:0000313" key="5">
    <source>
        <dbReference type="EMBL" id="KTC76065.1"/>
    </source>
</evidence>